<dbReference type="RefSeq" id="WP_009601248.1">
    <property type="nucleotide sequence ID" value="NZ_AEIU01000069.1"/>
</dbReference>
<evidence type="ECO:0000313" key="1">
    <source>
        <dbReference type="EMBL" id="EFP96814.1"/>
    </source>
</evidence>
<dbReference type="InterPro" id="IPR005589">
    <property type="entry name" value="ArfA"/>
</dbReference>
<dbReference type="STRING" id="796620.VIBC2010_07589"/>
<dbReference type="EMBL" id="AEIU01000069">
    <property type="protein sequence ID" value="EFP96814.1"/>
    <property type="molecule type" value="Genomic_DNA"/>
</dbReference>
<keyword evidence="2" id="KW-1185">Reference proteome</keyword>
<dbReference type="OrthoDB" id="8603552at2"/>
<proteinExistence type="predicted"/>
<reference evidence="1 2" key="1">
    <citation type="journal article" date="2012" name="Int. J. Syst. Evol. Microbiol.">
        <title>Vibrio caribbeanicus sp. nov., isolated from the marine sponge Scleritoderma cyanea.</title>
        <authorList>
            <person name="Hoffmann M."/>
            <person name="Monday S.R."/>
            <person name="Allard M.W."/>
            <person name="Strain E.A."/>
            <person name="Whittaker P."/>
            <person name="Naum M."/>
            <person name="McCarthy P.J."/>
            <person name="Lopez J.V."/>
            <person name="Fischer M."/>
            <person name="Brown E.W."/>
        </authorList>
    </citation>
    <scope>NUCLEOTIDE SEQUENCE [LARGE SCALE GENOMIC DNA]</scope>
    <source>
        <strain evidence="1 2">ATCC BAA-2122</strain>
    </source>
</reference>
<comment type="caution">
    <text evidence="1">The sequence shown here is derived from an EMBL/GenBank/DDBJ whole genome shotgun (WGS) entry which is preliminary data.</text>
</comment>
<evidence type="ECO:0008006" key="3">
    <source>
        <dbReference type="Google" id="ProtNLM"/>
    </source>
</evidence>
<name>E3BJP5_9VIBR</name>
<accession>E3BJP5</accession>
<evidence type="ECO:0000313" key="2">
    <source>
        <dbReference type="Proteomes" id="UP000002943"/>
    </source>
</evidence>
<gene>
    <name evidence="1" type="ORF">VIBC2010_07589</name>
</gene>
<dbReference type="Proteomes" id="UP000002943">
    <property type="component" value="Unassembled WGS sequence"/>
</dbReference>
<dbReference type="GO" id="GO:0072344">
    <property type="term" value="P:rescue of stalled ribosome"/>
    <property type="evidence" value="ECO:0007669"/>
    <property type="project" value="InterPro"/>
</dbReference>
<dbReference type="eggNOG" id="COG3036">
    <property type="taxonomic scope" value="Bacteria"/>
</dbReference>
<protein>
    <recommendedName>
        <fullName evidence="3">Alternative ribosome-rescue factor A</fullName>
    </recommendedName>
</protein>
<organism evidence="1 2">
    <name type="scientific">Vibrio caribbeanicus ATCC BAA-2122</name>
    <dbReference type="NCBI Taxonomy" id="796620"/>
    <lineage>
        <taxon>Bacteria</taxon>
        <taxon>Pseudomonadati</taxon>
        <taxon>Pseudomonadota</taxon>
        <taxon>Gammaproteobacteria</taxon>
        <taxon>Vibrionales</taxon>
        <taxon>Vibrionaceae</taxon>
        <taxon>Vibrio</taxon>
    </lineage>
</organism>
<dbReference type="Pfam" id="PF03889">
    <property type="entry name" value="ArfA"/>
    <property type="match status" value="1"/>
</dbReference>
<dbReference type="AlphaFoldDB" id="E3BJP5"/>
<sequence>MNKITVTKLCCTEHDQAAEIGRGKIRDNALKAMVTSKLYQSKVEVPKKGKGSFKRKAKHKGKEPYSNVTFHELRLNRAFASNSFFNIDIVYSCILLHP</sequence>